<dbReference type="RefSeq" id="WP_151859971.1">
    <property type="nucleotide sequence ID" value="NZ_WBZC01000008.1"/>
</dbReference>
<reference evidence="2 3" key="1">
    <citation type="submission" date="2019-10" db="EMBL/GenBank/DDBJ databases">
        <title>Alkaliphilus serpentinus sp. nov. and Alkaliphilus pronyensis sp. nov., two novel anaerobic alkaliphilic species isolated from the serpentinized-hosted hydrothermal field of the Prony Bay (New Caledonia).</title>
        <authorList>
            <person name="Postec A."/>
        </authorList>
    </citation>
    <scope>NUCLEOTIDE SEQUENCE [LARGE SCALE GENOMIC DNA]</scope>
    <source>
        <strain evidence="2 3">LacV</strain>
    </source>
</reference>
<comment type="caution">
    <text evidence="2">The sequence shown here is derived from an EMBL/GenBank/DDBJ whole genome shotgun (WGS) entry which is preliminary data.</text>
</comment>
<proteinExistence type="predicted"/>
<evidence type="ECO:0000313" key="3">
    <source>
        <dbReference type="Proteomes" id="UP000432715"/>
    </source>
</evidence>
<dbReference type="Proteomes" id="UP000432715">
    <property type="component" value="Unassembled WGS sequence"/>
</dbReference>
<evidence type="ECO:0000256" key="1">
    <source>
        <dbReference type="SAM" id="Phobius"/>
    </source>
</evidence>
<protein>
    <submittedName>
        <fullName evidence="2">Uncharacterized protein</fullName>
    </submittedName>
</protein>
<gene>
    <name evidence="2" type="ORF">F8154_02270</name>
</gene>
<dbReference type="EMBL" id="WBZC01000008">
    <property type="protein sequence ID" value="KAB3537826.1"/>
    <property type="molecule type" value="Genomic_DNA"/>
</dbReference>
<keyword evidence="1" id="KW-0472">Membrane</keyword>
<keyword evidence="1" id="KW-0812">Transmembrane</keyword>
<accession>A0A6I0FF12</accession>
<evidence type="ECO:0000313" key="2">
    <source>
        <dbReference type="EMBL" id="KAB3537826.1"/>
    </source>
</evidence>
<organism evidence="2 3">
    <name type="scientific">Alkaliphilus pronyensis</name>
    <dbReference type="NCBI Taxonomy" id="1482732"/>
    <lineage>
        <taxon>Bacteria</taxon>
        <taxon>Bacillati</taxon>
        <taxon>Bacillota</taxon>
        <taxon>Clostridia</taxon>
        <taxon>Peptostreptococcales</taxon>
        <taxon>Natronincolaceae</taxon>
        <taxon>Alkaliphilus</taxon>
    </lineage>
</organism>
<name>A0A6I0FF12_9FIRM</name>
<sequence length="62" mass="7352">MFNYIISILFLVILIIPIGYFMLILYGLTIEEVRLSHLPKKEQNNHEPIKEVSIKQRLKLVK</sequence>
<feature type="transmembrane region" description="Helical" evidence="1">
    <location>
        <begin position="6"/>
        <end position="28"/>
    </location>
</feature>
<keyword evidence="1" id="KW-1133">Transmembrane helix</keyword>
<dbReference type="AlphaFoldDB" id="A0A6I0FF12"/>
<keyword evidence="3" id="KW-1185">Reference proteome</keyword>